<proteinExistence type="predicted"/>
<evidence type="ECO:0000313" key="2">
    <source>
        <dbReference type="EMBL" id="MDK6900451.1"/>
    </source>
</evidence>
<comment type="caution">
    <text evidence="2">The sequence shown here is derived from an EMBL/GenBank/DDBJ whole genome shotgun (WGS) entry which is preliminary data.</text>
</comment>
<protein>
    <submittedName>
        <fullName evidence="2">Uncharacterized protein</fullName>
    </submittedName>
</protein>
<feature type="non-terminal residue" evidence="2">
    <location>
        <position position="1"/>
    </location>
</feature>
<feature type="non-terminal residue" evidence="2">
    <location>
        <position position="135"/>
    </location>
</feature>
<feature type="region of interest" description="Disordered" evidence="1">
    <location>
        <begin position="116"/>
        <end position="135"/>
    </location>
</feature>
<organism evidence="2 3">
    <name type="scientific">Streptococcus agalactiae</name>
    <dbReference type="NCBI Taxonomy" id="1311"/>
    <lineage>
        <taxon>Bacteria</taxon>
        <taxon>Bacillati</taxon>
        <taxon>Bacillota</taxon>
        <taxon>Bacilli</taxon>
        <taxon>Lactobacillales</taxon>
        <taxon>Streptococcaceae</taxon>
        <taxon>Streptococcus</taxon>
    </lineage>
</organism>
<dbReference type="Proteomes" id="UP001230629">
    <property type="component" value="Unassembled WGS sequence"/>
</dbReference>
<dbReference type="EMBL" id="JASOIH010000111">
    <property type="protein sequence ID" value="MDK6900451.1"/>
    <property type="molecule type" value="Genomic_DNA"/>
</dbReference>
<dbReference type="AlphaFoldDB" id="A0AAW6XVT3"/>
<sequence>VAPLLDLAASLEVERDHALNKPEAEEDGQMSAEERALAMANRNESASSDLLGGFEAIDSGAEFAGVLFDGSDFGTIAEVGSVEEQEFLGIPGLLEPDQVVTLLHDRQTKQMAQQRKAQAAAMTRSKNAGIADHRA</sequence>
<gene>
    <name evidence="2" type="ORF">QP229_10875</name>
</gene>
<accession>A0AAW6XVT3</accession>
<reference evidence="2" key="1">
    <citation type="submission" date="2023-05" db="EMBL/GenBank/DDBJ databases">
        <title>Cataloging the Phylogenetic Diversity of Human Bladder Bacteria.</title>
        <authorList>
            <person name="Du J."/>
        </authorList>
    </citation>
    <scope>NUCLEOTIDE SEQUENCE</scope>
    <source>
        <strain evidence="2">UMB8703</strain>
    </source>
</reference>
<evidence type="ECO:0000313" key="3">
    <source>
        <dbReference type="Proteomes" id="UP001230629"/>
    </source>
</evidence>
<evidence type="ECO:0000256" key="1">
    <source>
        <dbReference type="SAM" id="MobiDB-lite"/>
    </source>
</evidence>
<name>A0AAW6XVT3_STRAG</name>